<protein>
    <recommendedName>
        <fullName evidence="1">Iodothyronine deiodinase</fullName>
    </recommendedName>
</protein>
<dbReference type="Gene3D" id="3.40.30.10">
    <property type="entry name" value="Glutaredoxin"/>
    <property type="match status" value="1"/>
</dbReference>
<dbReference type="Pfam" id="PF00837">
    <property type="entry name" value="T4_deiodinase"/>
    <property type="match status" value="1"/>
</dbReference>
<dbReference type="PANTHER" id="PTHR11781">
    <property type="entry name" value="IODOTHYRONINE DEIODINASE"/>
    <property type="match status" value="1"/>
</dbReference>
<dbReference type="OrthoDB" id="428577at2759"/>
<gene>
    <name evidence="2" type="primary">DIO1_1</name>
    <name evidence="2" type="ORF">OS493_001667</name>
</gene>
<organism evidence="2 3">
    <name type="scientific">Desmophyllum pertusum</name>
    <dbReference type="NCBI Taxonomy" id="174260"/>
    <lineage>
        <taxon>Eukaryota</taxon>
        <taxon>Metazoa</taxon>
        <taxon>Cnidaria</taxon>
        <taxon>Anthozoa</taxon>
        <taxon>Hexacorallia</taxon>
        <taxon>Scleractinia</taxon>
        <taxon>Caryophylliina</taxon>
        <taxon>Caryophylliidae</taxon>
        <taxon>Desmophyllum</taxon>
    </lineage>
</organism>
<proteinExistence type="inferred from homology"/>
<keyword evidence="1 2" id="KW-0560">Oxidoreductase</keyword>
<evidence type="ECO:0000313" key="3">
    <source>
        <dbReference type="Proteomes" id="UP001163046"/>
    </source>
</evidence>
<evidence type="ECO:0000256" key="1">
    <source>
        <dbReference type="RuleBase" id="RU000676"/>
    </source>
</evidence>
<evidence type="ECO:0000313" key="2">
    <source>
        <dbReference type="EMBL" id="KAJ7381519.1"/>
    </source>
</evidence>
<comment type="caution">
    <text evidence="2">The sequence shown here is derived from an EMBL/GenBank/DDBJ whole genome shotgun (WGS) entry which is preliminary data.</text>
</comment>
<sequence length="115" mass="13063">MVRHFRQQVDFVVLYIEEVHPTDGWAFKNNYKIRQHQTIQQRCAAAKLLLPHCPVEVPIVVDTMWNAANAAYGATPERLYIIKDGIILYQGGMGPFGYDLAEVTCCLNKIIKGNN</sequence>
<dbReference type="Proteomes" id="UP001163046">
    <property type="component" value="Unassembled WGS sequence"/>
</dbReference>
<name>A0A9W9ZK70_9CNID</name>
<accession>A0A9W9ZK70</accession>
<keyword evidence="1" id="KW-0893">Thyroid hormones biosynthesis</keyword>
<comment type="function">
    <text evidence="1">Responsible for the deiodination of T4 (3,5,3',5'-tetraiodothyronine).</text>
</comment>
<comment type="similarity">
    <text evidence="1">Belongs to the iodothyronine deiodinase family.</text>
</comment>
<dbReference type="PANTHER" id="PTHR11781:SF24">
    <property type="entry name" value="IODOTHYRONINE DEIODINASE"/>
    <property type="match status" value="1"/>
</dbReference>
<dbReference type="AlphaFoldDB" id="A0A9W9ZK70"/>
<dbReference type="EMBL" id="MU826350">
    <property type="protein sequence ID" value="KAJ7381519.1"/>
    <property type="molecule type" value="Genomic_DNA"/>
</dbReference>
<keyword evidence="1" id="KW-0712">Selenocysteine</keyword>
<dbReference type="InterPro" id="IPR000643">
    <property type="entry name" value="Iodothyronine_deiodinase"/>
</dbReference>
<dbReference type="GO" id="GO:0042403">
    <property type="term" value="P:thyroid hormone metabolic process"/>
    <property type="evidence" value="ECO:0007669"/>
    <property type="project" value="TreeGrafter"/>
</dbReference>
<reference evidence="2" key="1">
    <citation type="submission" date="2023-01" db="EMBL/GenBank/DDBJ databases">
        <title>Genome assembly of the deep-sea coral Lophelia pertusa.</title>
        <authorList>
            <person name="Herrera S."/>
            <person name="Cordes E."/>
        </authorList>
    </citation>
    <scope>NUCLEOTIDE SEQUENCE</scope>
    <source>
        <strain evidence="2">USNM1676648</strain>
        <tissue evidence="2">Polyp</tissue>
    </source>
</reference>
<dbReference type="GO" id="GO:0004800">
    <property type="term" value="F:thyroxine 5'-deiodinase activity"/>
    <property type="evidence" value="ECO:0007669"/>
    <property type="project" value="InterPro"/>
</dbReference>
<keyword evidence="3" id="KW-1185">Reference proteome</keyword>
<dbReference type="GO" id="GO:0042446">
    <property type="term" value="P:hormone biosynthetic process"/>
    <property type="evidence" value="ECO:0007669"/>
    <property type="project" value="UniProtKB-KW"/>
</dbReference>